<sequence length="90" mass="10505">MSHASPGRDLLVNHFTEEYHCASQAKLFAEQYVHLAGRYNRNFRRPSYTCLMEAPVQIHKFPEIVGVCRKFLKSEFTFPVTKIPSFSFYS</sequence>
<dbReference type="AlphaFoldDB" id="A0A8J2PJ10"/>
<gene>
    <name evidence="1" type="ORF">AFUS01_LOCUS34107</name>
</gene>
<accession>A0A8J2PJ10</accession>
<organism evidence="1 2">
    <name type="scientific">Allacma fusca</name>
    <dbReference type="NCBI Taxonomy" id="39272"/>
    <lineage>
        <taxon>Eukaryota</taxon>
        <taxon>Metazoa</taxon>
        <taxon>Ecdysozoa</taxon>
        <taxon>Arthropoda</taxon>
        <taxon>Hexapoda</taxon>
        <taxon>Collembola</taxon>
        <taxon>Symphypleona</taxon>
        <taxon>Sminthuridae</taxon>
        <taxon>Allacma</taxon>
    </lineage>
</organism>
<evidence type="ECO:0000313" key="2">
    <source>
        <dbReference type="Proteomes" id="UP000708208"/>
    </source>
</evidence>
<name>A0A8J2PJ10_9HEXA</name>
<proteinExistence type="predicted"/>
<keyword evidence="2" id="KW-1185">Reference proteome</keyword>
<protein>
    <submittedName>
        <fullName evidence="1">Uncharacterized protein</fullName>
    </submittedName>
</protein>
<comment type="caution">
    <text evidence="1">The sequence shown here is derived from an EMBL/GenBank/DDBJ whole genome shotgun (WGS) entry which is preliminary data.</text>
</comment>
<dbReference type="Proteomes" id="UP000708208">
    <property type="component" value="Unassembled WGS sequence"/>
</dbReference>
<evidence type="ECO:0000313" key="1">
    <source>
        <dbReference type="EMBL" id="CAG7823919.1"/>
    </source>
</evidence>
<reference evidence="1" key="1">
    <citation type="submission" date="2021-06" db="EMBL/GenBank/DDBJ databases">
        <authorList>
            <person name="Hodson N. C."/>
            <person name="Mongue J. A."/>
            <person name="Jaron S. K."/>
        </authorList>
    </citation>
    <scope>NUCLEOTIDE SEQUENCE</scope>
</reference>
<dbReference type="EMBL" id="CAJVCH010531012">
    <property type="protein sequence ID" value="CAG7823919.1"/>
    <property type="molecule type" value="Genomic_DNA"/>
</dbReference>